<reference evidence="2 3" key="1">
    <citation type="submission" date="2014-04" db="EMBL/GenBank/DDBJ databases">
        <title>Genome assembly of Hyalangium minutum DSM 14724.</title>
        <authorList>
            <person name="Sharma G."/>
            <person name="Subramanian S."/>
        </authorList>
    </citation>
    <scope>NUCLEOTIDE SEQUENCE [LARGE SCALE GENOMIC DNA]</scope>
    <source>
        <strain evidence="2 3">DSM 14724</strain>
    </source>
</reference>
<protein>
    <recommendedName>
        <fullName evidence="1">ABM domain-containing protein</fullName>
    </recommendedName>
</protein>
<feature type="domain" description="ABM" evidence="1">
    <location>
        <begin position="13"/>
        <end position="70"/>
    </location>
</feature>
<sequence length="106" mass="11263">MSQLRIHATHGFHATMTARPGKADELIDLLLSGAPTGNANCLLYLVGRSASDPNAVHVTEGWTTQEAHAENFARAQSQSLVAKIAPLVTGGAHYQDVITMGGTLRR</sequence>
<comment type="caution">
    <text evidence="2">The sequence shown here is derived from an EMBL/GenBank/DDBJ whole genome shotgun (WGS) entry which is preliminary data.</text>
</comment>
<gene>
    <name evidence="2" type="ORF">DB31_0186</name>
</gene>
<dbReference type="Gene3D" id="3.30.70.100">
    <property type="match status" value="1"/>
</dbReference>
<dbReference type="EMBL" id="JMCB01000001">
    <property type="protein sequence ID" value="KFE71925.1"/>
    <property type="molecule type" value="Genomic_DNA"/>
</dbReference>
<dbReference type="Proteomes" id="UP000028725">
    <property type="component" value="Unassembled WGS sequence"/>
</dbReference>
<dbReference type="InterPro" id="IPR011008">
    <property type="entry name" value="Dimeric_a/b-barrel"/>
</dbReference>
<evidence type="ECO:0000259" key="1">
    <source>
        <dbReference type="Pfam" id="PF03992"/>
    </source>
</evidence>
<proteinExistence type="predicted"/>
<keyword evidence="3" id="KW-1185">Reference proteome</keyword>
<dbReference type="InterPro" id="IPR007138">
    <property type="entry name" value="ABM_dom"/>
</dbReference>
<evidence type="ECO:0000313" key="2">
    <source>
        <dbReference type="EMBL" id="KFE71925.1"/>
    </source>
</evidence>
<accession>A0A085WW62</accession>
<evidence type="ECO:0000313" key="3">
    <source>
        <dbReference type="Proteomes" id="UP000028725"/>
    </source>
</evidence>
<name>A0A085WW62_9BACT</name>
<dbReference type="Pfam" id="PF03992">
    <property type="entry name" value="ABM"/>
    <property type="match status" value="1"/>
</dbReference>
<organism evidence="2 3">
    <name type="scientific">Hyalangium minutum</name>
    <dbReference type="NCBI Taxonomy" id="394096"/>
    <lineage>
        <taxon>Bacteria</taxon>
        <taxon>Pseudomonadati</taxon>
        <taxon>Myxococcota</taxon>
        <taxon>Myxococcia</taxon>
        <taxon>Myxococcales</taxon>
        <taxon>Cystobacterineae</taxon>
        <taxon>Archangiaceae</taxon>
        <taxon>Hyalangium</taxon>
    </lineage>
</organism>
<dbReference type="SUPFAM" id="SSF54909">
    <property type="entry name" value="Dimeric alpha+beta barrel"/>
    <property type="match status" value="1"/>
</dbReference>
<dbReference type="STRING" id="394096.DB31_0186"/>
<dbReference type="RefSeq" id="WP_240486459.1">
    <property type="nucleotide sequence ID" value="NZ_JMCB01000001.1"/>
</dbReference>
<dbReference type="AlphaFoldDB" id="A0A085WW62"/>